<evidence type="ECO:0000313" key="3">
    <source>
        <dbReference type="EMBL" id="MDC7227944.1"/>
    </source>
</evidence>
<dbReference type="SUPFAM" id="SSF110997">
    <property type="entry name" value="Sporulation related repeat"/>
    <property type="match status" value="1"/>
</dbReference>
<keyword evidence="1" id="KW-1133">Transmembrane helix</keyword>
<evidence type="ECO:0000259" key="2">
    <source>
        <dbReference type="PROSITE" id="PS51724"/>
    </source>
</evidence>
<sequence>MEDRKTLWIIIGIGVCVIVVVAVGFFWFLPTEQSINTAGETGGAVNTGSAGFDAVEWVRQDDTFPGLEEPEENTEEFVVVADELVYGLPENETETETETETAETPQAEGGTITLEIPESEPVKEVPVVDIQPAAPVKTAAVEKPAVPDAKKAEKITEYWIQAGSFSTLSKASDVKARLTENGASSTISTTNVNGTDYYRVRLGPYADQNEADKFLSWIKAVKGFEGSYISEVYVTR</sequence>
<name>A0AAJ1MPK0_9SPIO</name>
<dbReference type="Gene3D" id="3.30.70.1070">
    <property type="entry name" value="Sporulation related repeat"/>
    <property type="match status" value="1"/>
</dbReference>
<protein>
    <submittedName>
        <fullName evidence="3">SPOR domain-containing protein</fullName>
    </submittedName>
</protein>
<dbReference type="EMBL" id="JAQQAL010000035">
    <property type="protein sequence ID" value="MDC7227944.1"/>
    <property type="molecule type" value="Genomic_DNA"/>
</dbReference>
<keyword evidence="1" id="KW-0472">Membrane</keyword>
<evidence type="ECO:0000256" key="1">
    <source>
        <dbReference type="SAM" id="Phobius"/>
    </source>
</evidence>
<dbReference type="InterPro" id="IPR036680">
    <property type="entry name" value="SPOR-like_sf"/>
</dbReference>
<dbReference type="PANTHER" id="PTHR38687:SF1">
    <property type="entry name" value="CELL DIVISION PROTEIN DEDD"/>
    <property type="match status" value="1"/>
</dbReference>
<comment type="caution">
    <text evidence="3">The sequence shown here is derived from an EMBL/GenBank/DDBJ whole genome shotgun (WGS) entry which is preliminary data.</text>
</comment>
<gene>
    <name evidence="3" type="ORF">PQJ61_14360</name>
</gene>
<accession>A0AAJ1MPK0</accession>
<organism evidence="3 4">
    <name type="scientific">Candidatus Thalassospirochaeta sargassi</name>
    <dbReference type="NCBI Taxonomy" id="3119039"/>
    <lineage>
        <taxon>Bacteria</taxon>
        <taxon>Pseudomonadati</taxon>
        <taxon>Spirochaetota</taxon>
        <taxon>Spirochaetia</taxon>
        <taxon>Spirochaetales</taxon>
        <taxon>Spirochaetaceae</taxon>
        <taxon>Candidatus Thalassospirochaeta</taxon>
    </lineage>
</organism>
<dbReference type="Pfam" id="PF05036">
    <property type="entry name" value="SPOR"/>
    <property type="match status" value="1"/>
</dbReference>
<dbReference type="InterPro" id="IPR007730">
    <property type="entry name" value="SPOR-like_dom"/>
</dbReference>
<dbReference type="AlphaFoldDB" id="A0AAJ1MPK0"/>
<keyword evidence="1" id="KW-0812">Transmembrane</keyword>
<feature type="transmembrane region" description="Helical" evidence="1">
    <location>
        <begin position="7"/>
        <end position="29"/>
    </location>
</feature>
<proteinExistence type="predicted"/>
<evidence type="ECO:0000313" key="4">
    <source>
        <dbReference type="Proteomes" id="UP001221217"/>
    </source>
</evidence>
<dbReference type="GO" id="GO:0042834">
    <property type="term" value="F:peptidoglycan binding"/>
    <property type="evidence" value="ECO:0007669"/>
    <property type="project" value="InterPro"/>
</dbReference>
<dbReference type="PROSITE" id="PS51724">
    <property type="entry name" value="SPOR"/>
    <property type="match status" value="1"/>
</dbReference>
<dbReference type="GO" id="GO:0030428">
    <property type="term" value="C:cell septum"/>
    <property type="evidence" value="ECO:0007669"/>
    <property type="project" value="TreeGrafter"/>
</dbReference>
<dbReference type="InterPro" id="IPR052521">
    <property type="entry name" value="Cell_div_SPOR-domain"/>
</dbReference>
<dbReference type="Proteomes" id="UP001221217">
    <property type="component" value="Unassembled WGS sequence"/>
</dbReference>
<dbReference type="GO" id="GO:0032506">
    <property type="term" value="P:cytokinetic process"/>
    <property type="evidence" value="ECO:0007669"/>
    <property type="project" value="TreeGrafter"/>
</dbReference>
<dbReference type="PANTHER" id="PTHR38687">
    <property type="entry name" value="CELL DIVISION PROTEIN DEDD-RELATED"/>
    <property type="match status" value="1"/>
</dbReference>
<feature type="domain" description="SPOR" evidence="2">
    <location>
        <begin position="152"/>
        <end position="231"/>
    </location>
</feature>
<reference evidence="3 4" key="1">
    <citation type="submission" date="2022-12" db="EMBL/GenBank/DDBJ databases">
        <title>Metagenome assembled genome from gulf of manar.</title>
        <authorList>
            <person name="Kohli P."/>
            <person name="Pk S."/>
            <person name="Venkata Ramana C."/>
            <person name="Sasikala C."/>
        </authorList>
    </citation>
    <scope>NUCLEOTIDE SEQUENCE [LARGE SCALE GENOMIC DNA]</scope>
    <source>
        <strain evidence="3">JB008</strain>
    </source>
</reference>
<dbReference type="GO" id="GO:0032153">
    <property type="term" value="C:cell division site"/>
    <property type="evidence" value="ECO:0007669"/>
    <property type="project" value="TreeGrafter"/>
</dbReference>